<evidence type="ECO:0000256" key="4">
    <source>
        <dbReference type="ARBA" id="ARBA00023125"/>
    </source>
</evidence>
<dbReference type="PROSITE" id="PS51032">
    <property type="entry name" value="AP2_ERF"/>
    <property type="match status" value="1"/>
</dbReference>
<keyword evidence="10" id="KW-1185">Reference proteome</keyword>
<name>A0ABD1R023_9LAMI</name>
<evidence type="ECO:0000256" key="5">
    <source>
        <dbReference type="ARBA" id="ARBA00023163"/>
    </source>
</evidence>
<dbReference type="PANTHER" id="PTHR32467:SF118">
    <property type="entry name" value="ETHYLENE-RESPONSIVE TRANSCRIPTION FACTOR RAP2-7"/>
    <property type="match status" value="1"/>
</dbReference>
<evidence type="ECO:0000256" key="7">
    <source>
        <dbReference type="SAM" id="SignalP"/>
    </source>
</evidence>
<comment type="caution">
    <text evidence="9">The sequence shown here is derived from an EMBL/GenBank/DDBJ whole genome shotgun (WGS) entry which is preliminary data.</text>
</comment>
<dbReference type="FunFam" id="3.30.730.10:FF:000002">
    <property type="entry name" value="AP2-like ethylene-responsive transcription factor"/>
    <property type="match status" value="1"/>
</dbReference>
<accession>A0ABD1R023</accession>
<organism evidence="9 10">
    <name type="scientific">Abeliophyllum distichum</name>
    <dbReference type="NCBI Taxonomy" id="126358"/>
    <lineage>
        <taxon>Eukaryota</taxon>
        <taxon>Viridiplantae</taxon>
        <taxon>Streptophyta</taxon>
        <taxon>Embryophyta</taxon>
        <taxon>Tracheophyta</taxon>
        <taxon>Spermatophyta</taxon>
        <taxon>Magnoliopsida</taxon>
        <taxon>eudicotyledons</taxon>
        <taxon>Gunneridae</taxon>
        <taxon>Pentapetalae</taxon>
        <taxon>asterids</taxon>
        <taxon>lamiids</taxon>
        <taxon>Lamiales</taxon>
        <taxon>Oleaceae</taxon>
        <taxon>Forsythieae</taxon>
        <taxon>Abeliophyllum</taxon>
    </lineage>
</organism>
<keyword evidence="6" id="KW-0539">Nucleus</keyword>
<evidence type="ECO:0000313" key="9">
    <source>
        <dbReference type="EMBL" id="KAL2481454.1"/>
    </source>
</evidence>
<comment type="subcellular location">
    <subcellularLocation>
        <location evidence="1">Nucleus</location>
    </subcellularLocation>
</comment>
<dbReference type="PANTHER" id="PTHR32467">
    <property type="entry name" value="AP2-LIKE ETHYLENE-RESPONSIVE TRANSCRIPTION FACTOR"/>
    <property type="match status" value="1"/>
</dbReference>
<dbReference type="CDD" id="cd00018">
    <property type="entry name" value="AP2"/>
    <property type="match status" value="1"/>
</dbReference>
<keyword evidence="4" id="KW-0238">DNA-binding</keyword>
<feature type="signal peptide" evidence="7">
    <location>
        <begin position="1"/>
        <end position="18"/>
    </location>
</feature>
<feature type="domain" description="AP2/ERF" evidence="8">
    <location>
        <begin position="171"/>
        <end position="228"/>
    </location>
</feature>
<dbReference type="InterPro" id="IPR001471">
    <property type="entry name" value="AP2/ERF_dom"/>
</dbReference>
<keyword evidence="3" id="KW-0805">Transcription regulation</keyword>
<dbReference type="SUPFAM" id="SSF54171">
    <property type="entry name" value="DNA-binding domain"/>
    <property type="match status" value="1"/>
</dbReference>
<dbReference type="Pfam" id="PF00847">
    <property type="entry name" value="AP2"/>
    <property type="match status" value="1"/>
</dbReference>
<keyword evidence="7" id="KW-0732">Signal</keyword>
<feature type="chain" id="PRO_5044857514" evidence="7">
    <location>
        <begin position="19"/>
        <end position="410"/>
    </location>
</feature>
<keyword evidence="2" id="KW-0677">Repeat</keyword>
<evidence type="ECO:0000256" key="1">
    <source>
        <dbReference type="ARBA" id="ARBA00004123"/>
    </source>
</evidence>
<dbReference type="Gene3D" id="3.30.730.10">
    <property type="entry name" value="AP2/ERF domain"/>
    <property type="match status" value="2"/>
</dbReference>
<evidence type="ECO:0000313" key="10">
    <source>
        <dbReference type="Proteomes" id="UP001604336"/>
    </source>
</evidence>
<dbReference type="PRINTS" id="PR00367">
    <property type="entry name" value="ETHRSPELEMNT"/>
</dbReference>
<dbReference type="InterPro" id="IPR016177">
    <property type="entry name" value="DNA-bd_dom_sf"/>
</dbReference>
<dbReference type="SMART" id="SM00380">
    <property type="entry name" value="AP2"/>
    <property type="match status" value="1"/>
</dbReference>
<evidence type="ECO:0000259" key="8">
    <source>
        <dbReference type="PROSITE" id="PS51032"/>
    </source>
</evidence>
<dbReference type="InterPro" id="IPR036955">
    <property type="entry name" value="AP2/ERF_dom_sf"/>
</dbReference>
<reference evidence="10" key="1">
    <citation type="submission" date="2024-07" db="EMBL/GenBank/DDBJ databases">
        <title>Two chromosome-level genome assemblies of Korean endemic species Abeliophyllum distichum and Forsythia ovata (Oleaceae).</title>
        <authorList>
            <person name="Jang H."/>
        </authorList>
    </citation>
    <scope>NUCLEOTIDE SEQUENCE [LARGE SCALE GENOMIC DNA]</scope>
</reference>
<proteinExistence type="predicted"/>
<gene>
    <name evidence="9" type="ORF">Adt_34420</name>
</gene>
<dbReference type="Proteomes" id="UP001604336">
    <property type="component" value="Unassembled WGS sequence"/>
</dbReference>
<dbReference type="GO" id="GO:0005634">
    <property type="term" value="C:nucleus"/>
    <property type="evidence" value="ECO:0007669"/>
    <property type="project" value="UniProtKB-SubCell"/>
</dbReference>
<dbReference type="AlphaFoldDB" id="A0ABD1R023"/>
<evidence type="ECO:0000256" key="6">
    <source>
        <dbReference type="ARBA" id="ARBA00023242"/>
    </source>
</evidence>
<dbReference type="EMBL" id="JBFOLK010000010">
    <property type="protein sequence ID" value="KAL2481454.1"/>
    <property type="molecule type" value="Genomic_DNA"/>
</dbReference>
<keyword evidence="5" id="KW-0804">Transcription</keyword>
<protein>
    <submittedName>
        <fullName evidence="9">Ethylene-responsive transcription factor RAP2-7</fullName>
    </submittedName>
</protein>
<evidence type="ECO:0000256" key="2">
    <source>
        <dbReference type="ARBA" id="ARBA00022737"/>
    </source>
</evidence>
<evidence type="ECO:0000256" key="3">
    <source>
        <dbReference type="ARBA" id="ARBA00023015"/>
    </source>
</evidence>
<dbReference type="GO" id="GO:0003677">
    <property type="term" value="F:DNA binding"/>
    <property type="evidence" value="ECO:0007669"/>
    <property type="project" value="UniProtKB-KW"/>
</dbReference>
<sequence length="410" mass="44689">MPAVLIPLLSTWIPPAVPVTGTLVITNSSASIYGRGNGDYEECEYQSGGSVTKELFPVTGETRGNRLRRVEEDRGLAAPSTVESRFIAGPDDGSLTFGIVENKFIWEDLTLHMLQARAYDRAAIKFRGLDADINFNISDYEDLKQMMNLSKEEFVHILRRQSTGFSRGSSKYRGVTLHKCGRWEARMGQLLGKKYIYLGLFDSEIEAARAYDMAAIKCNGREAVTNFEPSTYEEEKSSEADNGGRNHNLDLNLGIAPPHFADGQNMNIDAKRFHLHSGSEGLPDNGARYSASASDGTELPRGHINVGGSPFAWNGLTSSFYPIHKGRAIGKSMEVNSSANWALPMQSAFNGVPPQLLFSTAASSGFANSTVSSSSAAVHQLQISNATKSPHCYLPSVANIENTAHYNYSG</sequence>